<gene>
    <name evidence="1" type="ORF">BMIN_0039</name>
</gene>
<evidence type="ECO:0000313" key="1">
    <source>
        <dbReference type="EMBL" id="KFI72150.1"/>
    </source>
</evidence>
<dbReference type="AlphaFoldDB" id="A0A087BMA0"/>
<organism evidence="1 2">
    <name type="scientific">Bifidobacterium minimum</name>
    <dbReference type="NCBI Taxonomy" id="1693"/>
    <lineage>
        <taxon>Bacteria</taxon>
        <taxon>Bacillati</taxon>
        <taxon>Actinomycetota</taxon>
        <taxon>Actinomycetes</taxon>
        <taxon>Bifidobacteriales</taxon>
        <taxon>Bifidobacteriaceae</taxon>
        <taxon>Bifidobacterium</taxon>
    </lineage>
</organism>
<dbReference type="Proteomes" id="UP000029014">
    <property type="component" value="Unassembled WGS sequence"/>
</dbReference>
<reference evidence="1 2" key="1">
    <citation type="submission" date="2014-03" db="EMBL/GenBank/DDBJ databases">
        <title>Genomics of Bifidobacteria.</title>
        <authorList>
            <person name="Ventura M."/>
            <person name="Milani C."/>
            <person name="Lugli G.A."/>
        </authorList>
    </citation>
    <scope>NUCLEOTIDE SEQUENCE [LARGE SCALE GENOMIC DNA]</scope>
    <source>
        <strain evidence="1 2">LMG 11592</strain>
    </source>
</reference>
<protein>
    <submittedName>
        <fullName evidence="1">Uncharacterized protein</fullName>
    </submittedName>
</protein>
<name>A0A087BMA0_9BIFI</name>
<comment type="caution">
    <text evidence="1">The sequence shown here is derived from an EMBL/GenBank/DDBJ whole genome shotgun (WGS) entry which is preliminary data.</text>
</comment>
<sequence>MVILARAKASAAAHVAAPVVVFMAGDRRSGAGLIPADEGPGGAAV</sequence>
<dbReference type="STRING" id="1693.BMIN_0039"/>
<dbReference type="RefSeq" id="WP_022860799.1">
    <property type="nucleotide sequence ID" value="NZ_JGZD01000009.1"/>
</dbReference>
<keyword evidence="2" id="KW-1185">Reference proteome</keyword>
<dbReference type="EMBL" id="JGZD01000009">
    <property type="protein sequence ID" value="KFI72150.1"/>
    <property type="molecule type" value="Genomic_DNA"/>
</dbReference>
<accession>A0A087BMA0</accession>
<evidence type="ECO:0000313" key="2">
    <source>
        <dbReference type="Proteomes" id="UP000029014"/>
    </source>
</evidence>
<proteinExistence type="predicted"/>